<name>A0A8T3VMR6_METOL</name>
<sequence length="65" mass="8057">MRRIDELTSEINEATLQLQSIKDQMSKQFKEIWKLQCNKDMGKEYDKERYDDLMYSHKLLQMKRR</sequence>
<dbReference type="EMBL" id="SUTG01000031">
    <property type="protein sequence ID" value="MBE6512804.1"/>
    <property type="molecule type" value="Genomic_DNA"/>
</dbReference>
<comment type="caution">
    <text evidence="2">The sequence shown here is derived from an EMBL/GenBank/DDBJ whole genome shotgun (WGS) entry which is preliminary data.</text>
</comment>
<dbReference type="Proteomes" id="UP000732619">
    <property type="component" value="Unassembled WGS sequence"/>
</dbReference>
<evidence type="ECO:0000313" key="3">
    <source>
        <dbReference type="Proteomes" id="UP000732619"/>
    </source>
</evidence>
<keyword evidence="1" id="KW-0175">Coiled coil</keyword>
<feature type="coiled-coil region" evidence="1">
    <location>
        <begin position="4"/>
        <end position="31"/>
    </location>
</feature>
<organism evidence="2 3">
    <name type="scientific">Methanobrevibacter olleyae</name>
    <dbReference type="NCBI Taxonomy" id="294671"/>
    <lineage>
        <taxon>Archaea</taxon>
        <taxon>Methanobacteriati</taxon>
        <taxon>Methanobacteriota</taxon>
        <taxon>Methanomada group</taxon>
        <taxon>Methanobacteria</taxon>
        <taxon>Methanobacteriales</taxon>
        <taxon>Methanobacteriaceae</taxon>
        <taxon>Methanobrevibacter</taxon>
    </lineage>
</organism>
<proteinExistence type="predicted"/>
<evidence type="ECO:0000313" key="2">
    <source>
        <dbReference type="EMBL" id="MBE6512804.1"/>
    </source>
</evidence>
<evidence type="ECO:0000256" key="1">
    <source>
        <dbReference type="SAM" id="Coils"/>
    </source>
</evidence>
<gene>
    <name evidence="2" type="ORF">E7Z75_06655</name>
</gene>
<reference evidence="2" key="1">
    <citation type="submission" date="2019-04" db="EMBL/GenBank/DDBJ databases">
        <title>Evolution of Biomass-Degrading Anaerobic Consortia Revealed by Metagenomics.</title>
        <authorList>
            <person name="Peng X."/>
        </authorList>
    </citation>
    <scope>NUCLEOTIDE SEQUENCE</scope>
    <source>
        <strain evidence="2">SIG14</strain>
    </source>
</reference>
<protein>
    <submittedName>
        <fullName evidence="2">Uncharacterized protein</fullName>
    </submittedName>
</protein>
<accession>A0A8T3VMR6</accession>
<dbReference type="AlphaFoldDB" id="A0A8T3VMR6"/>